<dbReference type="EMBL" id="RCHS01000353">
    <property type="protein sequence ID" value="RMX59438.1"/>
    <property type="molecule type" value="Genomic_DNA"/>
</dbReference>
<accession>A0A3M6V1K9</accession>
<evidence type="ECO:0000313" key="2">
    <source>
        <dbReference type="EMBL" id="RMX59438.1"/>
    </source>
</evidence>
<dbReference type="Proteomes" id="UP000275408">
    <property type="component" value="Unassembled WGS sequence"/>
</dbReference>
<feature type="region of interest" description="Disordered" evidence="1">
    <location>
        <begin position="1"/>
        <end position="23"/>
    </location>
</feature>
<name>A0A3M6V1K9_POCDA</name>
<sequence>MTDRIKNHERDIAPARAQNSAISEHDIKTGHVAVKDQVRFIDHDFPWHTGRVKEAYHIRLYPYKKSRDNGIEIPKHGCELSKTMTANQRQNPTMRDKHLIDGMTLMIEMHQ</sequence>
<gene>
    <name evidence="2" type="ORF">pdam_00013045</name>
</gene>
<evidence type="ECO:0000256" key="1">
    <source>
        <dbReference type="SAM" id="MobiDB-lite"/>
    </source>
</evidence>
<reference evidence="2 3" key="1">
    <citation type="journal article" date="2018" name="Sci. Rep.">
        <title>Comparative analysis of the Pocillopora damicornis genome highlights role of immune system in coral evolution.</title>
        <authorList>
            <person name="Cunning R."/>
            <person name="Bay R.A."/>
            <person name="Gillette P."/>
            <person name="Baker A.C."/>
            <person name="Traylor-Knowles N."/>
        </authorList>
    </citation>
    <scope>NUCLEOTIDE SEQUENCE [LARGE SCALE GENOMIC DNA]</scope>
    <source>
        <strain evidence="2">RSMAS</strain>
        <tissue evidence="2">Whole animal</tissue>
    </source>
</reference>
<proteinExistence type="predicted"/>
<feature type="compositionally biased region" description="Basic and acidic residues" evidence="1">
    <location>
        <begin position="1"/>
        <end position="13"/>
    </location>
</feature>
<dbReference type="AlphaFoldDB" id="A0A3M6V1K9"/>
<organism evidence="2 3">
    <name type="scientific">Pocillopora damicornis</name>
    <name type="common">Cauliflower coral</name>
    <name type="synonym">Millepora damicornis</name>
    <dbReference type="NCBI Taxonomy" id="46731"/>
    <lineage>
        <taxon>Eukaryota</taxon>
        <taxon>Metazoa</taxon>
        <taxon>Cnidaria</taxon>
        <taxon>Anthozoa</taxon>
        <taxon>Hexacorallia</taxon>
        <taxon>Scleractinia</taxon>
        <taxon>Astrocoeniina</taxon>
        <taxon>Pocilloporidae</taxon>
        <taxon>Pocillopora</taxon>
    </lineage>
</organism>
<evidence type="ECO:0000313" key="3">
    <source>
        <dbReference type="Proteomes" id="UP000275408"/>
    </source>
</evidence>
<keyword evidence="3" id="KW-1185">Reference proteome</keyword>
<comment type="caution">
    <text evidence="2">The sequence shown here is derived from an EMBL/GenBank/DDBJ whole genome shotgun (WGS) entry which is preliminary data.</text>
</comment>
<protein>
    <submittedName>
        <fullName evidence="2">Uncharacterized protein</fullName>
    </submittedName>
</protein>